<dbReference type="Gene3D" id="2.130.10.10">
    <property type="entry name" value="YVTN repeat-like/Quinoprotein amine dehydrogenase"/>
    <property type="match status" value="1"/>
</dbReference>
<evidence type="ECO:0000256" key="1">
    <source>
        <dbReference type="ARBA" id="ARBA00009713"/>
    </source>
</evidence>
<dbReference type="GO" id="GO:0005737">
    <property type="term" value="C:cytoplasm"/>
    <property type="evidence" value="ECO:0007669"/>
    <property type="project" value="TreeGrafter"/>
</dbReference>
<evidence type="ECO:0000259" key="5">
    <source>
        <dbReference type="Pfam" id="PF17034"/>
    </source>
</evidence>
<accession>A0AA38VKU8</accession>
<dbReference type="InterPro" id="IPR036322">
    <property type="entry name" value="WD40_repeat_dom_sf"/>
</dbReference>
<evidence type="ECO:0000259" key="6">
    <source>
        <dbReference type="Pfam" id="PF21719"/>
    </source>
</evidence>
<keyword evidence="2" id="KW-0853">WD repeat</keyword>
<dbReference type="EMBL" id="JANBVN010000206">
    <property type="protein sequence ID" value="KAJ9133212.1"/>
    <property type="molecule type" value="Genomic_DNA"/>
</dbReference>
<protein>
    <submittedName>
        <fullName evidence="7">SEH-associated protein 4</fullName>
    </submittedName>
</protein>
<feature type="region of interest" description="Disordered" evidence="4">
    <location>
        <begin position="497"/>
        <end position="539"/>
    </location>
</feature>
<dbReference type="AlphaFoldDB" id="A0AA38VKU8"/>
<dbReference type="SUPFAM" id="SSF50978">
    <property type="entry name" value="WD40 repeat-like"/>
    <property type="match status" value="1"/>
</dbReference>
<dbReference type="Gene3D" id="3.30.40.10">
    <property type="entry name" value="Zinc/RING finger domain, C3HC4 (zinc finger)"/>
    <property type="match status" value="1"/>
</dbReference>
<evidence type="ECO:0000256" key="4">
    <source>
        <dbReference type="SAM" id="MobiDB-lite"/>
    </source>
</evidence>
<feature type="region of interest" description="Disordered" evidence="4">
    <location>
        <begin position="926"/>
        <end position="954"/>
    </location>
</feature>
<dbReference type="Pfam" id="PF17034">
    <property type="entry name" value="zinc_ribbon_16"/>
    <property type="match status" value="1"/>
</dbReference>
<evidence type="ECO:0000313" key="8">
    <source>
        <dbReference type="Proteomes" id="UP001174691"/>
    </source>
</evidence>
<feature type="domain" description="GATOR2 complex protein MIO zinc-ribbon like" evidence="5">
    <location>
        <begin position="965"/>
        <end position="1037"/>
    </location>
</feature>
<dbReference type="PANTHER" id="PTHR16453">
    <property type="entry name" value="WD40 DOMAIN-CONTAINING PROTEIN MIO FAMILY MEMBER"/>
    <property type="match status" value="1"/>
</dbReference>
<feature type="domain" description="MIOS-like alpha-solenoid" evidence="6">
    <location>
        <begin position="555"/>
        <end position="791"/>
    </location>
</feature>
<evidence type="ECO:0000256" key="2">
    <source>
        <dbReference type="ARBA" id="ARBA00022574"/>
    </source>
</evidence>
<sequence>MGDRPEPGLIKWSPNAHFDSFLHINLTHRVIQLYEPTGHARSGRFDWRKKAKHDDVPPLTTYDWSPSIPGLVAVGTSTGVVNLLRVDDGSNAYLELNLKMSRTCQAVAFSTIGKLAVGLERVRNDNSLYIWDVNRLSSLDSNLHGFPADMAPFSEPSERLEASVSVSSVKFFEDNPNLLVAGIKGQGLRIHDLRDRPHGSTISMQTKCCNNLAIDYADPNYFASSALDHPGVMIWDRRATSRSIASHSYLEAVDQDDVPWGGALRLNRAMQMETDPASVDSHSSFIRSLRFCRDHAGMLAVLSRTGQLKILSTKNEFSERDATFESSPELLEVTRSHEMDPHYADTTRKNDKIVSFDWVTMSSSAIRPRLLVLRANGAFEILEKPSFTCEYPYKLIPWQAPHRGLEEGHPYHALMEFEPSQAPSIVGPLFTEGLLSDVPLFGPEKADVEALVKEALQMAAEYEDIVVDEAAESVTAKLDLTNAVTVAEKLKAIRQYSQEHLSRPESRARESNGKKKAETEPKVQRERHEKSLSENMESLGLPREGHAVLDHIMLLRAKEKYLFNTETNQRVVADDPWLQDVWGWVAGAEDAAADGGMMSHPLDVSYMGVYTIWMNDIGSKPHTRLAEGSVQPDVLGWEHCMNAICKKLNIPKFDGVETRWPNHRALCLDICTWGRQPHPFSDTQKSTDAAWHTMTAARALFRGDTKEAVDVLKKASVDHPHLLFVSLALQMANNNNGIEAKSKETLDFDAAVPSQSDPYLRAISSVIATGDWNSIANQKSLPLRDRVYVAVRHFRDAELNPWLRDQVSEAIKAGDIEGIVLTGITDALVDILARYVTKFHDYQTATLLLSTCAPRFLDDIRATAFRNAYRAYLQRHHAFFHRTKFEVESTKRSKHLGRPTILPAGRQISLRCVYCDAEMSLQASSSPNLSRSATAGLHVGQAQPPPPPKNTSGNPFTDKMVAAGVSCPNCKRHLPRCAVCLEIVGLPNRQGAAQAGGAGNFPTFCLQCEHVLHLDHARQWFGRHQECPVPECRCKCNFRANPELNYH</sequence>
<dbReference type="Pfam" id="PF21719">
    <property type="entry name" value="MIOS_a-sol"/>
    <property type="match status" value="1"/>
</dbReference>
<dbReference type="InterPro" id="IPR013083">
    <property type="entry name" value="Znf_RING/FYVE/PHD"/>
</dbReference>
<dbReference type="InterPro" id="IPR015943">
    <property type="entry name" value="WD40/YVTN_repeat-like_dom_sf"/>
</dbReference>
<name>A0AA38VKU8_9PEZI</name>
<proteinExistence type="inferred from homology"/>
<dbReference type="InterPro" id="IPR037593">
    <property type="entry name" value="MIOS/Sea4"/>
</dbReference>
<gene>
    <name evidence="7" type="ORF">NKR19_g9127</name>
</gene>
<keyword evidence="8" id="KW-1185">Reference proteome</keyword>
<dbReference type="InterPro" id="IPR049092">
    <property type="entry name" value="MIOS_a-sol"/>
</dbReference>
<organism evidence="7 8">
    <name type="scientific">Coniochaeta hoffmannii</name>
    <dbReference type="NCBI Taxonomy" id="91930"/>
    <lineage>
        <taxon>Eukaryota</taxon>
        <taxon>Fungi</taxon>
        <taxon>Dikarya</taxon>
        <taxon>Ascomycota</taxon>
        <taxon>Pezizomycotina</taxon>
        <taxon>Sordariomycetes</taxon>
        <taxon>Sordariomycetidae</taxon>
        <taxon>Coniochaetales</taxon>
        <taxon>Coniochaetaceae</taxon>
        <taxon>Coniochaeta</taxon>
    </lineage>
</organism>
<keyword evidence="3" id="KW-0677">Repeat</keyword>
<dbReference type="InterPro" id="IPR031488">
    <property type="entry name" value="Zn_ribbon_mio"/>
</dbReference>
<evidence type="ECO:0000313" key="7">
    <source>
        <dbReference type="EMBL" id="KAJ9133212.1"/>
    </source>
</evidence>
<dbReference type="PANTHER" id="PTHR16453:SF9">
    <property type="entry name" value="GATOR COMPLEX PROTEIN MIOS"/>
    <property type="match status" value="1"/>
</dbReference>
<dbReference type="FunFam" id="2.130.10.10:FF:001167">
    <property type="entry name" value="Uncharacterized protein"/>
    <property type="match status" value="1"/>
</dbReference>
<dbReference type="Proteomes" id="UP001174691">
    <property type="component" value="Unassembled WGS sequence"/>
</dbReference>
<dbReference type="GO" id="GO:1904263">
    <property type="term" value="P:positive regulation of TORC1 signaling"/>
    <property type="evidence" value="ECO:0007669"/>
    <property type="project" value="TreeGrafter"/>
</dbReference>
<evidence type="ECO:0000256" key="3">
    <source>
        <dbReference type="ARBA" id="ARBA00022737"/>
    </source>
</evidence>
<comment type="caution">
    <text evidence="7">The sequence shown here is derived from an EMBL/GenBank/DDBJ whole genome shotgun (WGS) entry which is preliminary data.</text>
</comment>
<feature type="compositionally biased region" description="Basic and acidic residues" evidence="4">
    <location>
        <begin position="500"/>
        <end position="532"/>
    </location>
</feature>
<reference evidence="7" key="1">
    <citation type="submission" date="2022-07" db="EMBL/GenBank/DDBJ databases">
        <title>Fungi with potential for degradation of polypropylene.</title>
        <authorList>
            <person name="Gostincar C."/>
        </authorList>
    </citation>
    <scope>NUCLEOTIDE SEQUENCE</scope>
    <source>
        <strain evidence="7">EXF-13287</strain>
    </source>
</reference>
<comment type="similarity">
    <text evidence="1">Belongs to the WD repeat mio family.</text>
</comment>